<reference evidence="8" key="1">
    <citation type="journal article" date="2019" name="Int. J. Syst. Evol. Microbiol.">
        <title>The Global Catalogue of Microorganisms (GCM) 10K type strain sequencing project: providing services to taxonomists for standard genome sequencing and annotation.</title>
        <authorList>
            <consortium name="The Broad Institute Genomics Platform"/>
            <consortium name="The Broad Institute Genome Sequencing Center for Infectious Disease"/>
            <person name="Wu L."/>
            <person name="Ma J."/>
        </authorList>
    </citation>
    <scope>NUCLEOTIDE SEQUENCE [LARGE SCALE GENOMIC DNA]</scope>
    <source>
        <strain evidence="8">JCM 17695</strain>
    </source>
</reference>
<dbReference type="PROSITE" id="PS50949">
    <property type="entry name" value="HTH_GNTR"/>
    <property type="match status" value="1"/>
</dbReference>
<comment type="caution">
    <text evidence="7">The sequence shown here is derived from an EMBL/GenBank/DDBJ whole genome shotgun (WGS) entry which is preliminary data.</text>
</comment>
<feature type="region of interest" description="Disordered" evidence="5">
    <location>
        <begin position="152"/>
        <end position="171"/>
    </location>
</feature>
<keyword evidence="2" id="KW-0805">Transcription regulation</keyword>
<keyword evidence="1" id="KW-0663">Pyridoxal phosphate</keyword>
<evidence type="ECO:0000256" key="5">
    <source>
        <dbReference type="SAM" id="MobiDB-lite"/>
    </source>
</evidence>
<protein>
    <submittedName>
        <fullName evidence="7">GntR family transcriptional regulator</fullName>
    </submittedName>
</protein>
<sequence>MRSRAGSADLLLELDLTACPPRARRATLAGALRTAVESGRLGPGTVLPSTRVLAEELGVSRGTVVDAYGDLVAEGYLRTRPGGETSVAERPAGSGPVGGGPARPLIDLRAGAADLSSFPFRPWAASARAALAVTPGTMLDYPPRAGWSRCARPSWTTSPGPGVCSAPSTGP</sequence>
<dbReference type="PANTHER" id="PTHR46577:SF1">
    <property type="entry name" value="HTH-TYPE TRANSCRIPTIONAL REGULATORY PROTEIN GABR"/>
    <property type="match status" value="1"/>
</dbReference>
<feature type="domain" description="HTH gntR-type" evidence="6">
    <location>
        <begin position="22"/>
        <end position="90"/>
    </location>
</feature>
<dbReference type="SMART" id="SM00345">
    <property type="entry name" value="HTH_GNTR"/>
    <property type="match status" value="1"/>
</dbReference>
<name>A0ABW2TYK6_9PSEU</name>
<evidence type="ECO:0000256" key="3">
    <source>
        <dbReference type="ARBA" id="ARBA00023125"/>
    </source>
</evidence>
<dbReference type="InterPro" id="IPR051446">
    <property type="entry name" value="HTH_trans_reg/aminotransferase"/>
</dbReference>
<evidence type="ECO:0000256" key="2">
    <source>
        <dbReference type="ARBA" id="ARBA00023015"/>
    </source>
</evidence>
<gene>
    <name evidence="7" type="ORF">ACFQV2_35460</name>
</gene>
<dbReference type="InterPro" id="IPR036388">
    <property type="entry name" value="WH-like_DNA-bd_sf"/>
</dbReference>
<dbReference type="CDD" id="cd07377">
    <property type="entry name" value="WHTH_GntR"/>
    <property type="match status" value="1"/>
</dbReference>
<dbReference type="PRINTS" id="PR00035">
    <property type="entry name" value="HTHGNTR"/>
</dbReference>
<keyword evidence="4" id="KW-0804">Transcription</keyword>
<evidence type="ECO:0000313" key="8">
    <source>
        <dbReference type="Proteomes" id="UP001596512"/>
    </source>
</evidence>
<organism evidence="7 8">
    <name type="scientific">Actinokineospora soli</name>
    <dbReference type="NCBI Taxonomy" id="1048753"/>
    <lineage>
        <taxon>Bacteria</taxon>
        <taxon>Bacillati</taxon>
        <taxon>Actinomycetota</taxon>
        <taxon>Actinomycetes</taxon>
        <taxon>Pseudonocardiales</taxon>
        <taxon>Pseudonocardiaceae</taxon>
        <taxon>Actinokineospora</taxon>
    </lineage>
</organism>
<dbReference type="InterPro" id="IPR036390">
    <property type="entry name" value="WH_DNA-bd_sf"/>
</dbReference>
<dbReference type="InterPro" id="IPR000524">
    <property type="entry name" value="Tscrpt_reg_HTH_GntR"/>
</dbReference>
<dbReference type="EMBL" id="JBHTEY010000004">
    <property type="protein sequence ID" value="MFC7617923.1"/>
    <property type="molecule type" value="Genomic_DNA"/>
</dbReference>
<dbReference type="PANTHER" id="PTHR46577">
    <property type="entry name" value="HTH-TYPE TRANSCRIPTIONAL REGULATORY PROTEIN GABR"/>
    <property type="match status" value="1"/>
</dbReference>
<evidence type="ECO:0000313" key="7">
    <source>
        <dbReference type="EMBL" id="MFC7617923.1"/>
    </source>
</evidence>
<dbReference type="Gene3D" id="1.10.10.10">
    <property type="entry name" value="Winged helix-like DNA-binding domain superfamily/Winged helix DNA-binding domain"/>
    <property type="match status" value="1"/>
</dbReference>
<dbReference type="SUPFAM" id="SSF46785">
    <property type="entry name" value="Winged helix' DNA-binding domain"/>
    <property type="match status" value="1"/>
</dbReference>
<proteinExistence type="predicted"/>
<dbReference type="Pfam" id="PF00392">
    <property type="entry name" value="GntR"/>
    <property type="match status" value="1"/>
</dbReference>
<evidence type="ECO:0000259" key="6">
    <source>
        <dbReference type="PROSITE" id="PS50949"/>
    </source>
</evidence>
<feature type="region of interest" description="Disordered" evidence="5">
    <location>
        <begin position="81"/>
        <end position="100"/>
    </location>
</feature>
<keyword evidence="8" id="KW-1185">Reference proteome</keyword>
<dbReference type="Proteomes" id="UP001596512">
    <property type="component" value="Unassembled WGS sequence"/>
</dbReference>
<keyword evidence="3" id="KW-0238">DNA-binding</keyword>
<accession>A0ABW2TYK6</accession>
<evidence type="ECO:0000256" key="1">
    <source>
        <dbReference type="ARBA" id="ARBA00022898"/>
    </source>
</evidence>
<evidence type="ECO:0000256" key="4">
    <source>
        <dbReference type="ARBA" id="ARBA00023163"/>
    </source>
</evidence>